<dbReference type="Pfam" id="PF03976">
    <property type="entry name" value="PPK2"/>
    <property type="match status" value="1"/>
</dbReference>
<name>A0ABW4T1Z2_9ACTN</name>
<dbReference type="InterPro" id="IPR027417">
    <property type="entry name" value="P-loop_NTPase"/>
</dbReference>
<dbReference type="InterPro" id="IPR022488">
    <property type="entry name" value="PPK2-related"/>
</dbReference>
<evidence type="ECO:0000259" key="5">
    <source>
        <dbReference type="Pfam" id="PF03976"/>
    </source>
</evidence>
<keyword evidence="2 4" id="KW-0808">Transferase</keyword>
<evidence type="ECO:0000256" key="2">
    <source>
        <dbReference type="ARBA" id="ARBA00022679"/>
    </source>
</evidence>
<dbReference type="NCBIfam" id="TIGR03707">
    <property type="entry name" value="PPK2_P_aer"/>
    <property type="match status" value="1"/>
</dbReference>
<dbReference type="GO" id="GO:0008976">
    <property type="term" value="F:polyphosphate kinase activity"/>
    <property type="evidence" value="ECO:0007669"/>
    <property type="project" value="UniProtKB-EC"/>
</dbReference>
<dbReference type="Gene3D" id="3.40.50.300">
    <property type="entry name" value="P-loop containing nucleotide triphosphate hydrolases"/>
    <property type="match status" value="1"/>
</dbReference>
<comment type="similarity">
    <text evidence="1 4">Belongs to the polyphosphate kinase 2 (PPK2) family. Class I subfamily.</text>
</comment>
<dbReference type="PANTHER" id="PTHR34383">
    <property type="entry name" value="POLYPHOSPHATE:AMP PHOSPHOTRANSFERASE-RELATED"/>
    <property type="match status" value="1"/>
</dbReference>
<evidence type="ECO:0000256" key="3">
    <source>
        <dbReference type="ARBA" id="ARBA00022777"/>
    </source>
</evidence>
<dbReference type="EC" id="2.7.4.-" evidence="4"/>
<comment type="subunit">
    <text evidence="4">Homotetramer.</text>
</comment>
<evidence type="ECO:0000256" key="1">
    <source>
        <dbReference type="ARBA" id="ARBA00009924"/>
    </source>
</evidence>
<feature type="domain" description="Polyphosphate kinase-2-related" evidence="5">
    <location>
        <begin position="63"/>
        <end position="288"/>
    </location>
</feature>
<dbReference type="InterPro" id="IPR022486">
    <property type="entry name" value="PPK2_PA0141"/>
</dbReference>
<dbReference type="Proteomes" id="UP001597368">
    <property type="component" value="Unassembled WGS sequence"/>
</dbReference>
<comment type="caution">
    <text evidence="6">The sequence shown here is derived from an EMBL/GenBank/DDBJ whole genome shotgun (WGS) entry which is preliminary data.</text>
</comment>
<proteinExistence type="inferred from homology"/>
<dbReference type="PANTHER" id="PTHR34383:SF1">
    <property type="entry name" value="ADP-POLYPHOSPHATE PHOSPHOTRANSFERASE"/>
    <property type="match status" value="1"/>
</dbReference>
<sequence length="317" mass="37042">MSNSQMRPRIVVDPFAAADGSELLDATPGLWVDDRDDDDPVLLRADGSPVDTWRQHYPYPVRLQRAEYEHDKRLLQIELLKLQYWIKRTGLRLVVLFEGRDAAGKGGTIKRFMEHLNPRGATVVALEKPSERERTQWYFQRYVAHLPAAGEMVLFDRSWYNRAGVELVMGFCTEEEYREFIEQAPRFEQLLVESGLHLIKLWFSVSRAEQRTRFIIRQVDPVRQWKLSPMDLASLNKWNDYTRAKEDMFLHTDTEAAPWTVIKSNDKKRARLEAMRHVLSRFDYDDKDADVVGIPDPRIVISAADIFDEDHAADHER</sequence>
<protein>
    <recommendedName>
        <fullName evidence="4">ADP/GDP-polyphosphate phosphotransferase</fullName>
        <ecNumber evidence="4">2.7.4.-</ecNumber>
    </recommendedName>
    <alternativeName>
        <fullName evidence="4">Polyphosphate kinase PPK2</fullName>
    </alternativeName>
</protein>
<reference evidence="7" key="1">
    <citation type="journal article" date="2019" name="Int. J. Syst. Evol. Microbiol.">
        <title>The Global Catalogue of Microorganisms (GCM) 10K type strain sequencing project: providing services to taxonomists for standard genome sequencing and annotation.</title>
        <authorList>
            <consortium name="The Broad Institute Genomics Platform"/>
            <consortium name="The Broad Institute Genome Sequencing Center for Infectious Disease"/>
            <person name="Wu L."/>
            <person name="Ma J."/>
        </authorList>
    </citation>
    <scope>NUCLEOTIDE SEQUENCE [LARGE SCALE GENOMIC DNA]</scope>
    <source>
        <strain evidence="7">ICMP 6774ER</strain>
    </source>
</reference>
<gene>
    <name evidence="6" type="primary">ppk2</name>
    <name evidence="6" type="ORF">ACFSKW_29665</name>
</gene>
<dbReference type="EMBL" id="JBHUFV010000046">
    <property type="protein sequence ID" value="MFD1935646.1"/>
    <property type="molecule type" value="Genomic_DNA"/>
</dbReference>
<evidence type="ECO:0000313" key="6">
    <source>
        <dbReference type="EMBL" id="MFD1935646.1"/>
    </source>
</evidence>
<keyword evidence="7" id="KW-1185">Reference proteome</keyword>
<dbReference type="RefSeq" id="WP_379575764.1">
    <property type="nucleotide sequence ID" value="NZ_JBHUFV010000046.1"/>
</dbReference>
<evidence type="ECO:0000256" key="4">
    <source>
        <dbReference type="RuleBase" id="RU369062"/>
    </source>
</evidence>
<evidence type="ECO:0000313" key="7">
    <source>
        <dbReference type="Proteomes" id="UP001597368"/>
    </source>
</evidence>
<keyword evidence="3 4" id="KW-0418">Kinase</keyword>
<organism evidence="6 7">
    <name type="scientific">Nonomuraea mangrovi</name>
    <dbReference type="NCBI Taxonomy" id="2316207"/>
    <lineage>
        <taxon>Bacteria</taxon>
        <taxon>Bacillati</taxon>
        <taxon>Actinomycetota</taxon>
        <taxon>Actinomycetes</taxon>
        <taxon>Streptosporangiales</taxon>
        <taxon>Streptosporangiaceae</taxon>
        <taxon>Nonomuraea</taxon>
    </lineage>
</organism>
<accession>A0ABW4T1Z2</accession>
<comment type="function">
    <text evidence="4">Uses inorganic polyphosphate (polyP) as a donor to convert GDP to GTP or ADP to ATP.</text>
</comment>
<dbReference type="SUPFAM" id="SSF52540">
    <property type="entry name" value="P-loop containing nucleoside triphosphate hydrolases"/>
    <property type="match status" value="1"/>
</dbReference>